<dbReference type="InterPro" id="IPR012340">
    <property type="entry name" value="NA-bd_OB-fold"/>
</dbReference>
<dbReference type="EMBL" id="FRCR01000006">
    <property type="protein sequence ID" value="SHM52525.1"/>
    <property type="molecule type" value="Genomic_DNA"/>
</dbReference>
<dbReference type="NCBIfam" id="NF001750">
    <property type="entry name" value="PRK00476.1"/>
    <property type="match status" value="1"/>
</dbReference>
<dbReference type="NCBIfam" id="TIGR00459">
    <property type="entry name" value="aspS_bact"/>
    <property type="match status" value="1"/>
</dbReference>
<feature type="site" description="Important for tRNA non-discrimination" evidence="7">
    <location>
        <position position="35"/>
    </location>
</feature>
<comment type="catalytic activity">
    <reaction evidence="7">
        <text>tRNA(Asx) + L-aspartate + ATP = L-aspartyl-tRNA(Asx) + AMP + diphosphate</text>
        <dbReference type="Rhea" id="RHEA:18349"/>
        <dbReference type="Rhea" id="RHEA-COMP:9710"/>
        <dbReference type="Rhea" id="RHEA-COMP:9711"/>
        <dbReference type="ChEBI" id="CHEBI:29991"/>
        <dbReference type="ChEBI" id="CHEBI:30616"/>
        <dbReference type="ChEBI" id="CHEBI:33019"/>
        <dbReference type="ChEBI" id="CHEBI:78442"/>
        <dbReference type="ChEBI" id="CHEBI:78516"/>
        <dbReference type="ChEBI" id="CHEBI:456215"/>
        <dbReference type="EC" id="6.1.1.23"/>
    </reaction>
</comment>
<dbReference type="AlphaFoldDB" id="A0A1M7JHT5"/>
<feature type="binding site" evidence="7">
    <location>
        <position position="488"/>
    </location>
    <ligand>
        <name>ATP</name>
        <dbReference type="ChEBI" id="CHEBI:30616"/>
    </ligand>
</feature>
<dbReference type="InterPro" id="IPR002312">
    <property type="entry name" value="Asp/Asn-tRNA-synth_IIb"/>
</dbReference>
<dbReference type="InterPro" id="IPR047090">
    <property type="entry name" value="AspRS_core"/>
</dbReference>
<keyword evidence="2 7" id="KW-0436">Ligase</keyword>
<dbReference type="GO" id="GO:0050560">
    <property type="term" value="F:aspartate-tRNA(Asn) ligase activity"/>
    <property type="evidence" value="ECO:0007669"/>
    <property type="project" value="UniProtKB-EC"/>
</dbReference>
<dbReference type="GO" id="GO:0003676">
    <property type="term" value="F:nucleic acid binding"/>
    <property type="evidence" value="ECO:0007669"/>
    <property type="project" value="InterPro"/>
</dbReference>
<gene>
    <name evidence="7" type="primary">aspS</name>
    <name evidence="9" type="ORF">SAMN05660826_01264</name>
</gene>
<feature type="binding site" evidence="7">
    <location>
        <position position="454"/>
    </location>
    <ligand>
        <name>L-aspartate</name>
        <dbReference type="ChEBI" id="CHEBI:29991"/>
    </ligand>
</feature>
<dbReference type="PANTHER" id="PTHR22594">
    <property type="entry name" value="ASPARTYL/LYSYL-TRNA SYNTHETASE"/>
    <property type="match status" value="1"/>
</dbReference>
<dbReference type="EC" id="6.1.1.23" evidence="7"/>
<dbReference type="STRING" id="447595.SAMN05660826_01264"/>
<dbReference type="InterPro" id="IPR029351">
    <property type="entry name" value="GAD_dom"/>
</dbReference>
<dbReference type="InterPro" id="IPR004524">
    <property type="entry name" value="Asp-tRNA-ligase_1"/>
</dbReference>
<dbReference type="Gene3D" id="2.40.50.140">
    <property type="entry name" value="Nucleic acid-binding proteins"/>
    <property type="match status" value="1"/>
</dbReference>
<dbReference type="Pfam" id="PF01336">
    <property type="entry name" value="tRNA_anti-codon"/>
    <property type="match status" value="1"/>
</dbReference>
<dbReference type="PRINTS" id="PR01042">
    <property type="entry name" value="TRNASYNTHASP"/>
</dbReference>
<feature type="region of interest" description="Aspartate" evidence="7">
    <location>
        <begin position="203"/>
        <end position="206"/>
    </location>
</feature>
<evidence type="ECO:0000256" key="6">
    <source>
        <dbReference type="ARBA" id="ARBA00023146"/>
    </source>
</evidence>
<keyword evidence="3 7" id="KW-0547">Nucleotide-binding</keyword>
<feature type="domain" description="Aminoacyl-transfer RNA synthetases class-II family profile" evidence="8">
    <location>
        <begin position="149"/>
        <end position="561"/>
    </location>
</feature>
<dbReference type="Proteomes" id="UP000184375">
    <property type="component" value="Unassembled WGS sequence"/>
</dbReference>
<feature type="binding site" evidence="7">
    <location>
        <position position="225"/>
    </location>
    <ligand>
        <name>L-aspartate</name>
        <dbReference type="ChEBI" id="CHEBI:29991"/>
    </ligand>
</feature>
<dbReference type="InterPro" id="IPR004365">
    <property type="entry name" value="NA-bd_OB_tRNA"/>
</dbReference>
<evidence type="ECO:0000256" key="7">
    <source>
        <dbReference type="HAMAP-Rule" id="MF_00044"/>
    </source>
</evidence>
<feature type="binding site" evidence="7">
    <location>
        <position position="495"/>
    </location>
    <ligand>
        <name>L-aspartate</name>
        <dbReference type="ChEBI" id="CHEBI:29991"/>
    </ligand>
</feature>
<dbReference type="Pfam" id="PF02938">
    <property type="entry name" value="GAD"/>
    <property type="match status" value="1"/>
</dbReference>
<feature type="binding site" evidence="7">
    <location>
        <position position="234"/>
    </location>
    <ligand>
        <name>ATP</name>
        <dbReference type="ChEBI" id="CHEBI:30616"/>
    </ligand>
</feature>
<dbReference type="Gene3D" id="3.30.1360.30">
    <property type="entry name" value="GAD-like domain"/>
    <property type="match status" value="1"/>
</dbReference>
<dbReference type="SUPFAM" id="SSF50249">
    <property type="entry name" value="Nucleic acid-binding proteins"/>
    <property type="match status" value="1"/>
</dbReference>
<organism evidence="9 10">
    <name type="scientific">Caldanaerovirga acetigignens</name>
    <dbReference type="NCBI Taxonomy" id="447595"/>
    <lineage>
        <taxon>Bacteria</taxon>
        <taxon>Bacillati</taxon>
        <taxon>Bacillota</taxon>
        <taxon>Clostridia</taxon>
        <taxon>Thermosediminibacterales</taxon>
        <taxon>Thermosediminibacteraceae</taxon>
        <taxon>Caldanaerovirga</taxon>
    </lineage>
</organism>
<evidence type="ECO:0000256" key="5">
    <source>
        <dbReference type="ARBA" id="ARBA00022917"/>
    </source>
</evidence>
<keyword evidence="10" id="KW-1185">Reference proteome</keyword>
<name>A0A1M7JHT5_9FIRM</name>
<evidence type="ECO:0000259" key="8">
    <source>
        <dbReference type="PROSITE" id="PS50862"/>
    </source>
</evidence>
<dbReference type="PANTHER" id="PTHR22594:SF5">
    <property type="entry name" value="ASPARTATE--TRNA LIGASE, MITOCHONDRIAL"/>
    <property type="match status" value="1"/>
</dbReference>
<evidence type="ECO:0000256" key="3">
    <source>
        <dbReference type="ARBA" id="ARBA00022741"/>
    </source>
</evidence>
<dbReference type="InterPro" id="IPR006195">
    <property type="entry name" value="aa-tRNA-synth_II"/>
</dbReference>
<evidence type="ECO:0000313" key="9">
    <source>
        <dbReference type="EMBL" id="SHM52525.1"/>
    </source>
</evidence>
<dbReference type="GO" id="GO:0005524">
    <property type="term" value="F:ATP binding"/>
    <property type="evidence" value="ECO:0007669"/>
    <property type="project" value="UniProtKB-UniRule"/>
</dbReference>
<keyword evidence="4 7" id="KW-0067">ATP-binding</keyword>
<comment type="caution">
    <text evidence="7">Lacks conserved residue(s) required for the propagation of feature annotation.</text>
</comment>
<keyword evidence="7" id="KW-0963">Cytoplasm</keyword>
<evidence type="ECO:0000256" key="1">
    <source>
        <dbReference type="ARBA" id="ARBA00006303"/>
    </source>
</evidence>
<dbReference type="InterPro" id="IPR004115">
    <property type="entry name" value="GAD-like_sf"/>
</dbReference>
<keyword evidence="5 7" id="KW-0648">Protein biosynthesis</keyword>
<dbReference type="Gene3D" id="3.30.930.10">
    <property type="entry name" value="Bira Bifunctional Protein, Domain 2"/>
    <property type="match status" value="1"/>
</dbReference>
<protein>
    <recommendedName>
        <fullName evidence="7">Aspartate--tRNA(Asp/Asn) ligase</fullName>
        <ecNumber evidence="7">6.1.1.23</ecNumber>
    </recommendedName>
    <alternativeName>
        <fullName evidence="7">Aspartyl-tRNA synthetase</fullName>
        <shortName evidence="7">AspRS</shortName>
    </alternativeName>
    <alternativeName>
        <fullName evidence="7">Non-discriminating aspartyl-tRNA synthetase</fullName>
        <shortName evidence="7">ND-AspRS</shortName>
    </alternativeName>
</protein>
<dbReference type="CDD" id="cd00777">
    <property type="entry name" value="AspRS_core"/>
    <property type="match status" value="1"/>
</dbReference>
<feature type="binding site" evidence="7">
    <location>
        <begin position="540"/>
        <end position="543"/>
    </location>
    <ligand>
        <name>ATP</name>
        <dbReference type="ChEBI" id="CHEBI:30616"/>
    </ligand>
</feature>
<dbReference type="SUPFAM" id="SSF55261">
    <property type="entry name" value="GAD domain-like"/>
    <property type="match status" value="1"/>
</dbReference>
<dbReference type="GO" id="GO:0006422">
    <property type="term" value="P:aspartyl-tRNA aminoacylation"/>
    <property type="evidence" value="ECO:0007669"/>
    <property type="project" value="UniProtKB-UniRule"/>
</dbReference>
<dbReference type="HAMAP" id="MF_00044">
    <property type="entry name" value="Asp_tRNA_synth_type1"/>
    <property type="match status" value="1"/>
</dbReference>
<proteinExistence type="inferred from homology"/>
<feature type="binding site" evidence="7">
    <location>
        <position position="179"/>
    </location>
    <ligand>
        <name>L-aspartate</name>
        <dbReference type="ChEBI" id="CHEBI:29991"/>
    </ligand>
</feature>
<dbReference type="GO" id="GO:0140096">
    <property type="term" value="F:catalytic activity, acting on a protein"/>
    <property type="evidence" value="ECO:0007669"/>
    <property type="project" value="UniProtKB-ARBA"/>
</dbReference>
<comment type="subcellular location">
    <subcellularLocation>
        <location evidence="7">Cytoplasm</location>
    </subcellularLocation>
</comment>
<sequence length="591" mass="67727">MFEKMKRTHQCGMLTKENSGQEVTLMGWVQTRRDHGGLIFVDLRDRSGIVQVVFNPEYSREAFETAKEVKTEYVIAVNGKVYERPKESINPKIKTGEIEVFADKLEILNPAKTPPFPIEDDIKVDESLRLKYRYLDLRRPSMLCNITFRHKVSKAIRDFLDENGFIEVETPMLTRSTPEGARDFLVPSRLNPGTFYALPQSPQLFKQILMVAGIERYYQITRCFRDEDLRADRQPEFTQLDIEMSFVDVEDVISLNERLMKYVVEKTMGISLEIPFKRITYKDAMEIYGTDKPDTRFGLEMVDVTDIASKSDFRVFSDAAESGGKVKGINIKNSAEIFSRRQIDELVEKAKEFGAKGLAWIIYSGEGIKSPIAKFFSEELLNELLKRMNAQPGDLMVFVADTDPKLVLTSMGQLRLHLGKQLNLIDENSLNFLWVVEFPLLEWDEEENRFVAMHHPFTSPMDEDLDLLEREPSQVRAKAYDLVLNGTEVGGGSIRIHRTDLQERMFKVLGFTKERAWENFGFLLRAFEYGTPPHGGIAYGLDRLVMLLLGLNSIRDCIAFPKTQNAACLMTEAPAPVESRQLKELHIQIAN</sequence>
<dbReference type="GO" id="GO:0005737">
    <property type="term" value="C:cytoplasm"/>
    <property type="evidence" value="ECO:0007669"/>
    <property type="project" value="UniProtKB-SubCell"/>
</dbReference>
<dbReference type="Pfam" id="PF00152">
    <property type="entry name" value="tRNA-synt_2"/>
    <property type="match status" value="1"/>
</dbReference>
<dbReference type="InterPro" id="IPR045864">
    <property type="entry name" value="aa-tRNA-synth_II/BPL/LPL"/>
</dbReference>
<dbReference type="GO" id="GO:0004815">
    <property type="term" value="F:aspartate-tRNA ligase activity"/>
    <property type="evidence" value="ECO:0007669"/>
    <property type="project" value="UniProtKB-UniRule"/>
</dbReference>
<comment type="subunit">
    <text evidence="7">Homodimer.</text>
</comment>
<dbReference type="SUPFAM" id="SSF55681">
    <property type="entry name" value="Class II aaRS and biotin synthetases"/>
    <property type="match status" value="1"/>
</dbReference>
<dbReference type="PROSITE" id="PS50862">
    <property type="entry name" value="AA_TRNA_LIGASE_II"/>
    <property type="match status" value="1"/>
</dbReference>
<evidence type="ECO:0000313" key="10">
    <source>
        <dbReference type="Proteomes" id="UP000184375"/>
    </source>
</evidence>
<comment type="function">
    <text evidence="7">Aspartyl-tRNA synthetase with relaxed tRNA specificity since it is able to aspartylate not only its cognate tRNA(Asp) but also tRNA(Asn). Reaction proceeds in two steps: L-aspartate is first activated by ATP to form Asp-AMP and then transferred to the acceptor end of tRNA(Asp/Asn).</text>
</comment>
<evidence type="ECO:0000256" key="4">
    <source>
        <dbReference type="ARBA" id="ARBA00022840"/>
    </source>
</evidence>
<accession>A0A1M7JHT5</accession>
<feature type="binding site" evidence="7">
    <location>
        <begin position="225"/>
        <end position="227"/>
    </location>
    <ligand>
        <name>ATP</name>
        <dbReference type="ChEBI" id="CHEBI:30616"/>
    </ligand>
</feature>
<dbReference type="GO" id="GO:0016740">
    <property type="term" value="F:transferase activity"/>
    <property type="evidence" value="ECO:0007669"/>
    <property type="project" value="UniProtKB-ARBA"/>
</dbReference>
<reference evidence="10" key="1">
    <citation type="submission" date="2016-11" db="EMBL/GenBank/DDBJ databases">
        <authorList>
            <person name="Varghese N."/>
            <person name="Submissions S."/>
        </authorList>
    </citation>
    <scope>NUCLEOTIDE SEQUENCE [LARGE SCALE GENOMIC DNA]</scope>
    <source>
        <strain evidence="10">DSM 18802</strain>
    </source>
</reference>
<evidence type="ECO:0000256" key="2">
    <source>
        <dbReference type="ARBA" id="ARBA00022598"/>
    </source>
</evidence>
<keyword evidence="6 7" id="KW-0030">Aminoacyl-tRNA synthetase</keyword>
<dbReference type="InterPro" id="IPR004364">
    <property type="entry name" value="Aa-tRNA-synt_II"/>
</dbReference>
<dbReference type="RefSeq" id="WP_073256302.1">
    <property type="nucleotide sequence ID" value="NZ_FRCR01000006.1"/>
</dbReference>
<comment type="similarity">
    <text evidence="1 7">Belongs to the class-II aminoacyl-tRNA synthetase family. Type 1 subfamily.</text>
</comment>
<dbReference type="InterPro" id="IPR047089">
    <property type="entry name" value="Asp-tRNA-ligase_1_N"/>
</dbReference>
<dbReference type="CDD" id="cd04317">
    <property type="entry name" value="EcAspRS_like_N"/>
    <property type="match status" value="1"/>
</dbReference>
<dbReference type="OrthoDB" id="9802326at2"/>